<dbReference type="EMBL" id="NBIV01000173">
    <property type="protein sequence ID" value="PXF42208.1"/>
    <property type="molecule type" value="Genomic_DNA"/>
</dbReference>
<feature type="compositionally biased region" description="Polar residues" evidence="1">
    <location>
        <begin position="21"/>
        <end position="31"/>
    </location>
</feature>
<keyword evidence="3" id="KW-1185">Reference proteome</keyword>
<evidence type="ECO:0000256" key="1">
    <source>
        <dbReference type="SAM" id="MobiDB-lite"/>
    </source>
</evidence>
<gene>
    <name evidence="2" type="ORF">BWQ96_08076</name>
</gene>
<comment type="caution">
    <text evidence="2">The sequence shown here is derived from an EMBL/GenBank/DDBJ whole genome shotgun (WGS) entry which is preliminary data.</text>
</comment>
<accession>A0A2V3IJI4</accession>
<organism evidence="2 3">
    <name type="scientific">Gracilariopsis chorda</name>
    <dbReference type="NCBI Taxonomy" id="448386"/>
    <lineage>
        <taxon>Eukaryota</taxon>
        <taxon>Rhodophyta</taxon>
        <taxon>Florideophyceae</taxon>
        <taxon>Rhodymeniophycidae</taxon>
        <taxon>Gracilariales</taxon>
        <taxon>Gracilariaceae</taxon>
        <taxon>Gracilariopsis</taxon>
    </lineage>
</organism>
<evidence type="ECO:0000313" key="2">
    <source>
        <dbReference type="EMBL" id="PXF42208.1"/>
    </source>
</evidence>
<dbReference type="AlphaFoldDB" id="A0A2V3IJI4"/>
<reference evidence="2 3" key="1">
    <citation type="journal article" date="2018" name="Mol. Biol. Evol.">
        <title>Analysis of the draft genome of the red seaweed Gracilariopsis chorda provides insights into genome size evolution in Rhodophyta.</title>
        <authorList>
            <person name="Lee J."/>
            <person name="Yang E.C."/>
            <person name="Graf L."/>
            <person name="Yang J.H."/>
            <person name="Qiu H."/>
            <person name="Zel Zion U."/>
            <person name="Chan C.X."/>
            <person name="Stephens T.G."/>
            <person name="Weber A.P.M."/>
            <person name="Boo G.H."/>
            <person name="Boo S.M."/>
            <person name="Kim K.M."/>
            <person name="Shin Y."/>
            <person name="Jung M."/>
            <person name="Lee S.J."/>
            <person name="Yim H.S."/>
            <person name="Lee J.H."/>
            <person name="Bhattacharya D."/>
            <person name="Yoon H.S."/>
        </authorList>
    </citation>
    <scope>NUCLEOTIDE SEQUENCE [LARGE SCALE GENOMIC DNA]</scope>
    <source>
        <strain evidence="2 3">SKKU-2015</strain>
        <tissue evidence="2">Whole body</tissue>
    </source>
</reference>
<protein>
    <submittedName>
        <fullName evidence="2">Uncharacterized protein</fullName>
    </submittedName>
</protein>
<dbReference type="Proteomes" id="UP000247409">
    <property type="component" value="Unassembled WGS sequence"/>
</dbReference>
<evidence type="ECO:0000313" key="3">
    <source>
        <dbReference type="Proteomes" id="UP000247409"/>
    </source>
</evidence>
<feature type="region of interest" description="Disordered" evidence="1">
    <location>
        <begin position="19"/>
        <end position="43"/>
    </location>
</feature>
<sequence length="93" mass="10741">MDTSLEKVIEQWHTQKKRRMNTSQESLTVDLQSGGGEEAITEEESKEIGKVFYEGLENYASDADEVLSSICFEETEDLDWFEQDLPEHFCSQN</sequence>
<proteinExistence type="predicted"/>
<name>A0A2V3IJI4_9FLOR</name>